<dbReference type="EMBL" id="FOLL01000023">
    <property type="protein sequence ID" value="SFC75012.1"/>
    <property type="molecule type" value="Genomic_DNA"/>
</dbReference>
<evidence type="ECO:0000313" key="6">
    <source>
        <dbReference type="Proteomes" id="UP000199577"/>
    </source>
</evidence>
<keyword evidence="1 3" id="KW-0547">Nucleotide-binding</keyword>
<dbReference type="STRING" id="623281.SAMN05421747_1237"/>
<dbReference type="GO" id="GO:0004519">
    <property type="term" value="F:endonuclease activity"/>
    <property type="evidence" value="ECO:0007669"/>
    <property type="project" value="UniProtKB-KW"/>
</dbReference>
<dbReference type="SUPFAM" id="SSF52980">
    <property type="entry name" value="Restriction endonuclease-like"/>
    <property type="match status" value="1"/>
</dbReference>
<protein>
    <submittedName>
        <fullName evidence="5">Restriction endonuclease</fullName>
    </submittedName>
</protein>
<dbReference type="InterPro" id="IPR011856">
    <property type="entry name" value="tRNA_endonuc-like_dom_sf"/>
</dbReference>
<organism evidence="5 6">
    <name type="scientific">Parapedobacter composti</name>
    <dbReference type="NCBI Taxonomy" id="623281"/>
    <lineage>
        <taxon>Bacteria</taxon>
        <taxon>Pseudomonadati</taxon>
        <taxon>Bacteroidota</taxon>
        <taxon>Sphingobacteriia</taxon>
        <taxon>Sphingobacteriales</taxon>
        <taxon>Sphingobacteriaceae</taxon>
        <taxon>Parapedobacter</taxon>
    </lineage>
</organism>
<dbReference type="GO" id="GO:0005524">
    <property type="term" value="F:ATP binding"/>
    <property type="evidence" value="ECO:0007669"/>
    <property type="project" value="UniProtKB-UniRule"/>
</dbReference>
<reference evidence="6" key="1">
    <citation type="submission" date="2016-10" db="EMBL/GenBank/DDBJ databases">
        <authorList>
            <person name="Varghese N."/>
            <person name="Submissions S."/>
        </authorList>
    </citation>
    <scope>NUCLEOTIDE SEQUENCE [LARGE SCALE GENOMIC DNA]</scope>
    <source>
        <strain evidence="6">DSM 22900</strain>
    </source>
</reference>
<evidence type="ECO:0000256" key="3">
    <source>
        <dbReference type="PROSITE-ProRule" id="PRU00492"/>
    </source>
</evidence>
<keyword evidence="5" id="KW-0540">Nuclease</keyword>
<keyword evidence="2 3" id="KW-0067">ATP-binding</keyword>
<sequence length="290" mass="33052">MHIAASKKYIWLMQVRKYSGELVEFDLNRLKASLFKSGASADVVDAVWEAMEPMVYDGISTGDLYRRAFRLLKRKAHAFAARYSLKRALKELGPAGYYFEQWVARLFQHAEYQTATGQLLEGNAVTHEVDVVARKGGDMLLVECKFRNTVDAKISVTTPMYFLSRFKDMEGRKFNFFGKPMGFTAGWLITNAYLTTDSIRFGQYYGINLLAWNYPEDSSIKRRVDNAGLYPVTCLTTIAKAEKEVLLRQGCLLVKDIVTDPAQLDTLKCGPRKRRKIIEEATELVNHKNT</sequence>
<dbReference type="GO" id="GO:0003676">
    <property type="term" value="F:nucleic acid binding"/>
    <property type="evidence" value="ECO:0007669"/>
    <property type="project" value="InterPro"/>
</dbReference>
<proteinExistence type="predicted"/>
<evidence type="ECO:0000259" key="4">
    <source>
        <dbReference type="PROSITE" id="PS51161"/>
    </source>
</evidence>
<dbReference type="AlphaFoldDB" id="A0A1I1LR48"/>
<feature type="domain" description="ATP-cone" evidence="4">
    <location>
        <begin position="13"/>
        <end position="94"/>
    </location>
</feature>
<dbReference type="Gene3D" id="3.40.1350.10">
    <property type="match status" value="1"/>
</dbReference>
<gene>
    <name evidence="5" type="ORF">SAMN05421747_1237</name>
</gene>
<evidence type="ECO:0000256" key="2">
    <source>
        <dbReference type="ARBA" id="ARBA00022840"/>
    </source>
</evidence>
<dbReference type="InterPro" id="IPR005144">
    <property type="entry name" value="ATP-cone_dom"/>
</dbReference>
<name>A0A1I1LR48_9SPHI</name>
<dbReference type="Proteomes" id="UP000199577">
    <property type="component" value="Unassembled WGS sequence"/>
</dbReference>
<evidence type="ECO:0000256" key="1">
    <source>
        <dbReference type="ARBA" id="ARBA00022741"/>
    </source>
</evidence>
<dbReference type="PROSITE" id="PS51161">
    <property type="entry name" value="ATP_CONE"/>
    <property type="match status" value="1"/>
</dbReference>
<dbReference type="InterPro" id="IPR011335">
    <property type="entry name" value="Restrct_endonuc-II-like"/>
</dbReference>
<keyword evidence="6" id="KW-1185">Reference proteome</keyword>
<accession>A0A1I1LR48</accession>
<keyword evidence="5" id="KW-0255">Endonuclease</keyword>
<evidence type="ECO:0000313" key="5">
    <source>
        <dbReference type="EMBL" id="SFC75012.1"/>
    </source>
</evidence>
<keyword evidence="5" id="KW-0378">Hydrolase</keyword>